<dbReference type="GO" id="GO:0006814">
    <property type="term" value="P:sodium ion transport"/>
    <property type="evidence" value="ECO:0007669"/>
    <property type="project" value="UniProtKB-KW"/>
</dbReference>
<dbReference type="GO" id="GO:1902600">
    <property type="term" value="P:proton transmembrane transport"/>
    <property type="evidence" value="ECO:0007669"/>
    <property type="project" value="InterPro"/>
</dbReference>
<name>A0A1V0AG95_9ACTN</name>
<dbReference type="EMBL" id="CP017717">
    <property type="protein sequence ID" value="AQZ69238.1"/>
    <property type="molecule type" value="Genomic_DNA"/>
</dbReference>
<evidence type="ECO:0000256" key="5">
    <source>
        <dbReference type="ARBA" id="ARBA00022692"/>
    </source>
</evidence>
<feature type="transmembrane region" description="Helical" evidence="11">
    <location>
        <begin position="71"/>
        <end position="88"/>
    </location>
</feature>
<evidence type="ECO:0000256" key="2">
    <source>
        <dbReference type="ARBA" id="ARBA00005551"/>
    </source>
</evidence>
<protein>
    <submittedName>
        <fullName evidence="13">Cation/H(+) antiporter</fullName>
    </submittedName>
</protein>
<dbReference type="PANTHER" id="PTHR43562:SF3">
    <property type="entry name" value="SODIUM ION_PROTON EXCHANGER (EUROFUNG)"/>
    <property type="match status" value="1"/>
</dbReference>
<evidence type="ECO:0000256" key="7">
    <source>
        <dbReference type="ARBA" id="ARBA00023053"/>
    </source>
</evidence>
<feature type="transmembrane region" description="Helical" evidence="11">
    <location>
        <begin position="12"/>
        <end position="30"/>
    </location>
</feature>
<reference evidence="14" key="1">
    <citation type="journal article" date="2017" name="Med. Chem. Commun.">
        <title>Nonomuraea sp. ATCC 55076 harbours the largest actinomycete chromosome to date and the kistamicin biosynthetic gene cluster.</title>
        <authorList>
            <person name="Nazari B."/>
            <person name="Forneris C.C."/>
            <person name="Gibson M.I."/>
            <person name="Moon K."/>
            <person name="Schramma K.R."/>
            <person name="Seyedsayamdost M.R."/>
        </authorList>
    </citation>
    <scope>NUCLEOTIDE SEQUENCE [LARGE SCALE GENOMIC DNA]</scope>
    <source>
        <strain evidence="14">ATCC 55076</strain>
    </source>
</reference>
<feature type="transmembrane region" description="Helical" evidence="11">
    <location>
        <begin position="238"/>
        <end position="256"/>
    </location>
</feature>
<keyword evidence="4" id="KW-0050">Antiport</keyword>
<evidence type="ECO:0000313" key="13">
    <source>
        <dbReference type="EMBL" id="AQZ69238.1"/>
    </source>
</evidence>
<dbReference type="AlphaFoldDB" id="A0A1V0AG95"/>
<dbReference type="GO" id="GO:0015297">
    <property type="term" value="F:antiporter activity"/>
    <property type="evidence" value="ECO:0007669"/>
    <property type="project" value="UniProtKB-KW"/>
</dbReference>
<evidence type="ECO:0000256" key="8">
    <source>
        <dbReference type="ARBA" id="ARBA00023065"/>
    </source>
</evidence>
<keyword evidence="9 11" id="KW-0472">Membrane</keyword>
<proteinExistence type="inferred from homology"/>
<feature type="transmembrane region" description="Helical" evidence="11">
    <location>
        <begin position="314"/>
        <end position="335"/>
    </location>
</feature>
<dbReference type="InterPro" id="IPR038770">
    <property type="entry name" value="Na+/solute_symporter_sf"/>
</dbReference>
<evidence type="ECO:0000256" key="9">
    <source>
        <dbReference type="ARBA" id="ARBA00023136"/>
    </source>
</evidence>
<dbReference type="STRING" id="1909395.BKM31_54200"/>
<dbReference type="Gene3D" id="1.20.1530.20">
    <property type="match status" value="1"/>
</dbReference>
<evidence type="ECO:0000256" key="10">
    <source>
        <dbReference type="ARBA" id="ARBA00023201"/>
    </source>
</evidence>
<evidence type="ECO:0000256" key="11">
    <source>
        <dbReference type="SAM" id="Phobius"/>
    </source>
</evidence>
<feature type="transmembrane region" description="Helical" evidence="11">
    <location>
        <begin position="286"/>
        <end position="302"/>
    </location>
</feature>
<keyword evidence="6 11" id="KW-1133">Transmembrane helix</keyword>
<keyword evidence="7" id="KW-0915">Sodium</keyword>
<dbReference type="Proteomes" id="UP000190797">
    <property type="component" value="Chromosome"/>
</dbReference>
<keyword evidence="5 11" id="KW-0812">Transmembrane</keyword>
<sequence>MNHPPPALGAGPLLLFLLQLGALLVVALLLGRAAAALRMPTVVGELAAGLVLGPLGLLFPPDAGQFHLVDAVAQVGVLLLVGLTGAHLDLRLIRRQGATIARLSVFGLVIPLAMGVAAGLMLPVPIRGPADSTVFALFLGVAMCVSAIPVIAKTLHDMNLLHRDIGQLTLTAGMVDDAFGWLMLSVVSGMATLGVRAGAVAASVAALAGVLLLAAVAGRPLVRAAFWLTGKCQDDSPTIIATVVIVLLSAAGTHALGMEPVLGAFVAGLLISAAAPDPARLAPLRTVVLGLLAPLYFATVGLRMDLGALARPEMFWVAVVMVVVAFAGKFLGAFLGAWTSRMNRWEALALGAGMNARGVVQVIVASVGLRLSVLTVELYTIIILVAMITSVLAPPVLRLAMARVEQTAEERARRTAQGLAPAREVS</sequence>
<evidence type="ECO:0000259" key="12">
    <source>
        <dbReference type="Pfam" id="PF00999"/>
    </source>
</evidence>
<comment type="similarity">
    <text evidence="2">Belongs to the monovalent cation:proton antiporter 2 (CPA2) transporter (TC 2.A.37) family.</text>
</comment>
<feature type="transmembrane region" description="Helical" evidence="11">
    <location>
        <begin position="168"/>
        <end position="191"/>
    </location>
</feature>
<evidence type="ECO:0000256" key="6">
    <source>
        <dbReference type="ARBA" id="ARBA00022989"/>
    </source>
</evidence>
<dbReference type="Pfam" id="PF00999">
    <property type="entry name" value="Na_H_Exchanger"/>
    <property type="match status" value="1"/>
</dbReference>
<organism evidence="13 14">
    <name type="scientific">[Actinomadura] parvosata subsp. kistnae</name>
    <dbReference type="NCBI Taxonomy" id="1909395"/>
    <lineage>
        <taxon>Bacteria</taxon>
        <taxon>Bacillati</taxon>
        <taxon>Actinomycetota</taxon>
        <taxon>Actinomycetes</taxon>
        <taxon>Streptosporangiales</taxon>
        <taxon>Streptosporangiaceae</taxon>
        <taxon>Nonomuraea</taxon>
    </lineage>
</organism>
<dbReference type="RefSeq" id="WP_080045627.1">
    <property type="nucleotide sequence ID" value="NZ_CP017717.1"/>
</dbReference>
<gene>
    <name evidence="13" type="ORF">BKM31_54200</name>
</gene>
<keyword evidence="10" id="KW-0739">Sodium transport</keyword>
<comment type="subcellular location">
    <subcellularLocation>
        <location evidence="1">Membrane</location>
        <topology evidence="1">Multi-pass membrane protein</topology>
    </subcellularLocation>
</comment>
<accession>A0A1V0AG95</accession>
<keyword evidence="8" id="KW-0406">Ion transport</keyword>
<feature type="transmembrane region" description="Helical" evidence="11">
    <location>
        <begin position="100"/>
        <end position="122"/>
    </location>
</feature>
<evidence type="ECO:0000256" key="3">
    <source>
        <dbReference type="ARBA" id="ARBA00022448"/>
    </source>
</evidence>
<dbReference type="KEGG" id="noa:BKM31_54200"/>
<keyword evidence="14" id="KW-1185">Reference proteome</keyword>
<keyword evidence="3" id="KW-0813">Transport</keyword>
<evidence type="ECO:0000256" key="1">
    <source>
        <dbReference type="ARBA" id="ARBA00004141"/>
    </source>
</evidence>
<evidence type="ECO:0000256" key="4">
    <source>
        <dbReference type="ARBA" id="ARBA00022449"/>
    </source>
</evidence>
<evidence type="ECO:0000313" key="14">
    <source>
        <dbReference type="Proteomes" id="UP000190797"/>
    </source>
</evidence>
<feature type="domain" description="Cation/H+ exchanger transmembrane" evidence="12">
    <location>
        <begin position="26"/>
        <end position="398"/>
    </location>
</feature>
<dbReference type="OrthoDB" id="9793589at2"/>
<feature type="transmembrane region" description="Helical" evidence="11">
    <location>
        <begin position="197"/>
        <end position="217"/>
    </location>
</feature>
<feature type="transmembrane region" description="Helical" evidence="11">
    <location>
        <begin position="378"/>
        <end position="397"/>
    </location>
</feature>
<feature type="transmembrane region" description="Helical" evidence="11">
    <location>
        <begin position="134"/>
        <end position="156"/>
    </location>
</feature>
<dbReference type="GO" id="GO:0016020">
    <property type="term" value="C:membrane"/>
    <property type="evidence" value="ECO:0007669"/>
    <property type="project" value="UniProtKB-SubCell"/>
</dbReference>
<dbReference type="InterPro" id="IPR006153">
    <property type="entry name" value="Cation/H_exchanger_TM"/>
</dbReference>
<dbReference type="PANTHER" id="PTHR43562">
    <property type="entry name" value="NAPA-TYPE SODIUM/HYDROGEN ANTIPORTER"/>
    <property type="match status" value="1"/>
</dbReference>
<feature type="transmembrane region" description="Helical" evidence="11">
    <location>
        <begin position="42"/>
        <end position="59"/>
    </location>
</feature>